<organism evidence="1 2">
    <name type="scientific">Microbacterium testaceum (strain StLB037)</name>
    <dbReference type="NCBI Taxonomy" id="979556"/>
    <lineage>
        <taxon>Bacteria</taxon>
        <taxon>Bacillati</taxon>
        <taxon>Actinomycetota</taxon>
        <taxon>Actinomycetes</taxon>
        <taxon>Micrococcales</taxon>
        <taxon>Microbacteriaceae</taxon>
        <taxon>Microbacterium</taxon>
    </lineage>
</organism>
<dbReference type="RefSeq" id="WP_074695757.1">
    <property type="nucleotide sequence ID" value="NZ_FNJN01000004.1"/>
</dbReference>
<sequence>MTYTRVQLEVPFSYGDKAVIDQDPSHRRHGRKPYITIDLNVLELPVPDLSTVYGAYLATPELAAQLRQFSGLRERQFTLGLDPQAEELGQFEGKEIPELICFEAIGDFPRDDFALREKVPGLLISERAWDVIKRFNIGEADVEAYEPNS</sequence>
<dbReference type="Proteomes" id="UP000186456">
    <property type="component" value="Unassembled WGS sequence"/>
</dbReference>
<name>A0A1H0QB89_MICTS</name>
<reference evidence="1 2" key="1">
    <citation type="submission" date="2016-10" db="EMBL/GenBank/DDBJ databases">
        <authorList>
            <person name="de Groot N.N."/>
        </authorList>
    </citation>
    <scope>NUCLEOTIDE SEQUENCE [LARGE SCALE GENOMIC DNA]</scope>
    <source>
        <strain evidence="1 2">StLB037</strain>
    </source>
</reference>
<evidence type="ECO:0000313" key="1">
    <source>
        <dbReference type="EMBL" id="SDP13928.1"/>
    </source>
</evidence>
<dbReference type="AlphaFoldDB" id="A0A1H0QB89"/>
<protein>
    <submittedName>
        <fullName evidence="1">Uncharacterized protein</fullName>
    </submittedName>
</protein>
<evidence type="ECO:0000313" key="2">
    <source>
        <dbReference type="Proteomes" id="UP000186456"/>
    </source>
</evidence>
<accession>A0A1H0QB89</accession>
<dbReference type="EMBL" id="FNJN01000004">
    <property type="protein sequence ID" value="SDP13928.1"/>
    <property type="molecule type" value="Genomic_DNA"/>
</dbReference>
<gene>
    <name evidence="1" type="ORF">SAMN04487788_2311</name>
</gene>
<proteinExistence type="predicted"/>